<evidence type="ECO:0000313" key="2">
    <source>
        <dbReference type="Proteomes" id="UP001552299"/>
    </source>
</evidence>
<dbReference type="Proteomes" id="UP001552299">
    <property type="component" value="Unassembled WGS sequence"/>
</dbReference>
<organism evidence="1 2">
    <name type="scientific">Dendrobium thyrsiflorum</name>
    <name type="common">Pinecone-like raceme dendrobium</name>
    <name type="synonym">Orchid</name>
    <dbReference type="NCBI Taxonomy" id="117978"/>
    <lineage>
        <taxon>Eukaryota</taxon>
        <taxon>Viridiplantae</taxon>
        <taxon>Streptophyta</taxon>
        <taxon>Embryophyta</taxon>
        <taxon>Tracheophyta</taxon>
        <taxon>Spermatophyta</taxon>
        <taxon>Magnoliopsida</taxon>
        <taxon>Liliopsida</taxon>
        <taxon>Asparagales</taxon>
        <taxon>Orchidaceae</taxon>
        <taxon>Epidendroideae</taxon>
        <taxon>Malaxideae</taxon>
        <taxon>Dendrobiinae</taxon>
        <taxon>Dendrobium</taxon>
    </lineage>
</organism>
<protein>
    <submittedName>
        <fullName evidence="1">Uncharacterized protein</fullName>
    </submittedName>
</protein>
<dbReference type="AlphaFoldDB" id="A0ABD0VFS0"/>
<proteinExistence type="predicted"/>
<reference evidence="1 2" key="1">
    <citation type="journal article" date="2024" name="Plant Biotechnol. J.">
        <title>Dendrobium thyrsiflorum genome and its molecular insights into genes involved in important horticultural traits.</title>
        <authorList>
            <person name="Chen B."/>
            <person name="Wang J.Y."/>
            <person name="Zheng P.J."/>
            <person name="Li K.L."/>
            <person name="Liang Y.M."/>
            <person name="Chen X.F."/>
            <person name="Zhang C."/>
            <person name="Zhao X."/>
            <person name="He X."/>
            <person name="Zhang G.Q."/>
            <person name="Liu Z.J."/>
            <person name="Xu Q."/>
        </authorList>
    </citation>
    <scope>NUCLEOTIDE SEQUENCE [LARGE SCALE GENOMIC DNA]</scope>
    <source>
        <strain evidence="1">GZMU011</strain>
    </source>
</reference>
<gene>
    <name evidence="1" type="ORF">M5K25_004574</name>
</gene>
<name>A0ABD0VFS0_DENTH</name>
<dbReference type="EMBL" id="JANQDX010000005">
    <property type="protein sequence ID" value="KAL0923800.1"/>
    <property type="molecule type" value="Genomic_DNA"/>
</dbReference>
<evidence type="ECO:0000313" key="1">
    <source>
        <dbReference type="EMBL" id="KAL0923800.1"/>
    </source>
</evidence>
<accession>A0ABD0VFS0</accession>
<comment type="caution">
    <text evidence="1">The sequence shown here is derived from an EMBL/GenBank/DDBJ whole genome shotgun (WGS) entry which is preliminary data.</text>
</comment>
<sequence length="568" mass="64842">MFARVYVLINKDSLLPEEVNISVDGNVFSLKIVYDWKPIPCSGCGSIVHPYSLCPTKHLETKGNEVETKKGKGNRVIEFDRGRSKIERFGRFTLILLNFRSLLIDHFREMQDILSSDLINLKNAGSLSKNFVVKNLDVHDSNLKDVHDSNLKEALPNLNSPSEETSSDLVELSASFKLRSIWISLKIIGLMWNIEFFKTKQIKQDWAYSKNISTTIDYLQKLQEELLDKIQVNPLDKEINMKLKEVNRHLNFNLSLWSSWITQRAKAKWLTSGEDDLSFLYSKIHHRQNMNKINVLYTFDGIISYSKTCIRKIHIIAWKDVCNPKKVCVCVWEGGGGGGGGGLGIPDPLALSYAYNCSLIWCILYGNGLLASWFKTNSSLSLYWDPWLNGKSLHESSLPNSDNLFKLSVGEWIINSTRWLFVGGSFGAGSAFSWQLMKEEVSWREEITARAERGKRSYDFGSQKGAGFRSFSGEAKKNGRRAFCPILPTRTGAEARDLAQKSWDLIASSVRSVQQDIRDLSRTSTTYEETLDPKHFLSNWYQSIDSGPWAAEFLKFQRLIRLRRKKIL</sequence>
<keyword evidence="2" id="KW-1185">Reference proteome</keyword>